<dbReference type="GO" id="GO:0006355">
    <property type="term" value="P:regulation of DNA-templated transcription"/>
    <property type="evidence" value="ECO:0007669"/>
    <property type="project" value="InterPro"/>
</dbReference>
<dbReference type="PANTHER" id="PTHR24421">
    <property type="entry name" value="NITRATE/NITRITE SENSOR PROTEIN NARX-RELATED"/>
    <property type="match status" value="1"/>
</dbReference>
<reference evidence="11 12" key="1">
    <citation type="submission" date="2019-05" db="EMBL/GenBank/DDBJ databases">
        <title>Marinobacter panjinensis sp. nov., a moderately halophilic bacterium isolated from sea tidal flat environment.</title>
        <authorList>
            <person name="Yang W."/>
            <person name="An M."/>
            <person name="He W."/>
            <person name="Luo X."/>
            <person name="Zhu L."/>
            <person name="Chen G."/>
            <person name="Zhang Y."/>
            <person name="Wang Y."/>
        </authorList>
    </citation>
    <scope>NUCLEOTIDE SEQUENCE [LARGE SCALE GENOMIC DNA]</scope>
    <source>
        <strain evidence="11 12">PJ-16</strain>
    </source>
</reference>
<dbReference type="InterPro" id="IPR000014">
    <property type="entry name" value="PAS"/>
</dbReference>
<dbReference type="Gene3D" id="1.20.5.1930">
    <property type="match status" value="1"/>
</dbReference>
<dbReference type="EMBL" id="SZYH01000001">
    <property type="protein sequence ID" value="TKV66899.1"/>
    <property type="molecule type" value="Genomic_DNA"/>
</dbReference>
<proteinExistence type="predicted"/>
<keyword evidence="6" id="KW-0418">Kinase</keyword>
<dbReference type="OrthoDB" id="9797605at2"/>
<comment type="catalytic activity">
    <reaction evidence="1">
        <text>ATP + protein L-histidine = ADP + protein N-phospho-L-histidine.</text>
        <dbReference type="EC" id="2.7.13.3"/>
    </reaction>
</comment>
<evidence type="ECO:0000256" key="9">
    <source>
        <dbReference type="SAM" id="Coils"/>
    </source>
</evidence>
<feature type="coiled-coil region" evidence="9">
    <location>
        <begin position="190"/>
        <end position="224"/>
    </location>
</feature>
<sequence>MGGSTMKESRNDYDALSRDLRAIAETKLRERRANGEEEEEEEEEDLKSLVEELSIHQLELEVQNEELRKIQHDLRAAHDRYAVLYDKAPVAFLTLSTKGQVLNCNRAASTLFGRPRTHIIDHFLHEFVAAECQDALHLHCYALINHSQTQATALNLKTSGDVPRTVLLESELDSQLIPGELSWFASLTDISDQKKLEAELSSLNRELEERVQERARQYLASRQETLAVLNAAADPIITIDSEGLIQSLNRATCRVFGYAEDELLGINLRTLLTNAGVDVFRRALEDCAEEEVGKAPKVRREALWRMKNGTKVPVEMALARIDEAKHFTIVLRDLRDKKRLELEVMQVTESERSRISRELHDSLGQELAAMSIDTRLIAEDKAGIDEATASKFRRFSEQLQRCIVQLRTIIFDLAPIDVSDGDLVDALEALVRSIPEQDDLKCSFHLSHSESLMALPRETEIQLLRIAQEGVHNARKHSGAKQIVVALSGKGGGVELQIIDDGRGVPRKKRSSFAGQGFRIMEYRCSLIGGELEIMNYRPNGTKVVCRIEQAPASEE</sequence>
<evidence type="ECO:0000259" key="10">
    <source>
        <dbReference type="PROSITE" id="PS50112"/>
    </source>
</evidence>
<dbReference type="AlphaFoldDB" id="A0A4U6R0N0"/>
<keyword evidence="7" id="KW-0067">ATP-binding</keyword>
<dbReference type="Pfam" id="PF00989">
    <property type="entry name" value="PAS"/>
    <property type="match status" value="1"/>
</dbReference>
<keyword evidence="5" id="KW-0547">Nucleotide-binding</keyword>
<dbReference type="PROSITE" id="PS50112">
    <property type="entry name" value="PAS"/>
    <property type="match status" value="1"/>
</dbReference>
<dbReference type="InterPro" id="IPR035965">
    <property type="entry name" value="PAS-like_dom_sf"/>
</dbReference>
<dbReference type="SMART" id="SM00091">
    <property type="entry name" value="PAS"/>
    <property type="match status" value="2"/>
</dbReference>
<keyword evidence="12" id="KW-1185">Reference proteome</keyword>
<organism evidence="11 12">
    <name type="scientific">Marinobacter panjinensis</name>
    <dbReference type="NCBI Taxonomy" id="2576384"/>
    <lineage>
        <taxon>Bacteria</taxon>
        <taxon>Pseudomonadati</taxon>
        <taxon>Pseudomonadota</taxon>
        <taxon>Gammaproteobacteria</taxon>
        <taxon>Pseudomonadales</taxon>
        <taxon>Marinobacteraceae</taxon>
        <taxon>Marinobacter</taxon>
    </lineage>
</organism>
<dbReference type="InterPro" id="IPR013767">
    <property type="entry name" value="PAS_fold"/>
</dbReference>
<comment type="caution">
    <text evidence="11">The sequence shown here is derived from an EMBL/GenBank/DDBJ whole genome shotgun (WGS) entry which is preliminary data.</text>
</comment>
<dbReference type="Pfam" id="PF02518">
    <property type="entry name" value="HATPase_c"/>
    <property type="match status" value="1"/>
</dbReference>
<dbReference type="Pfam" id="PF08448">
    <property type="entry name" value="PAS_4"/>
    <property type="match status" value="1"/>
</dbReference>
<dbReference type="CDD" id="cd16917">
    <property type="entry name" value="HATPase_UhpB-NarQ-NarX-like"/>
    <property type="match status" value="1"/>
</dbReference>
<name>A0A4U6R0N0_9GAMM</name>
<dbReference type="GO" id="GO:0000155">
    <property type="term" value="F:phosphorelay sensor kinase activity"/>
    <property type="evidence" value="ECO:0007669"/>
    <property type="project" value="InterPro"/>
</dbReference>
<keyword evidence="4" id="KW-0808">Transferase</keyword>
<evidence type="ECO:0000256" key="4">
    <source>
        <dbReference type="ARBA" id="ARBA00022679"/>
    </source>
</evidence>
<evidence type="ECO:0000256" key="1">
    <source>
        <dbReference type="ARBA" id="ARBA00000085"/>
    </source>
</evidence>
<dbReference type="CDD" id="cd00130">
    <property type="entry name" value="PAS"/>
    <property type="match status" value="1"/>
</dbReference>
<accession>A0A4U6R0N0</accession>
<evidence type="ECO:0000256" key="3">
    <source>
        <dbReference type="ARBA" id="ARBA00022553"/>
    </source>
</evidence>
<dbReference type="SUPFAM" id="SSF55785">
    <property type="entry name" value="PYP-like sensor domain (PAS domain)"/>
    <property type="match status" value="2"/>
</dbReference>
<dbReference type="SMART" id="SM00387">
    <property type="entry name" value="HATPase_c"/>
    <property type="match status" value="1"/>
</dbReference>
<dbReference type="SUPFAM" id="SSF55874">
    <property type="entry name" value="ATPase domain of HSP90 chaperone/DNA topoisomerase II/histidine kinase"/>
    <property type="match status" value="1"/>
</dbReference>
<dbReference type="Gene3D" id="3.30.565.10">
    <property type="entry name" value="Histidine kinase-like ATPase, C-terminal domain"/>
    <property type="match status" value="1"/>
</dbReference>
<gene>
    <name evidence="11" type="ORF">FDP08_01750</name>
</gene>
<dbReference type="PANTHER" id="PTHR24421:SF10">
    <property type="entry name" value="NITRATE_NITRITE SENSOR PROTEIN NARQ"/>
    <property type="match status" value="1"/>
</dbReference>
<dbReference type="InterPro" id="IPR050482">
    <property type="entry name" value="Sensor_HK_TwoCompSys"/>
</dbReference>
<dbReference type="GO" id="GO:0005524">
    <property type="term" value="F:ATP binding"/>
    <property type="evidence" value="ECO:0007669"/>
    <property type="project" value="UniProtKB-KW"/>
</dbReference>
<evidence type="ECO:0000256" key="5">
    <source>
        <dbReference type="ARBA" id="ARBA00022741"/>
    </source>
</evidence>
<evidence type="ECO:0000256" key="2">
    <source>
        <dbReference type="ARBA" id="ARBA00012438"/>
    </source>
</evidence>
<keyword evidence="3" id="KW-0597">Phosphoprotein</keyword>
<evidence type="ECO:0000256" key="8">
    <source>
        <dbReference type="ARBA" id="ARBA00023012"/>
    </source>
</evidence>
<keyword evidence="8" id="KW-0902">Two-component regulatory system</keyword>
<feature type="domain" description="PAS" evidence="10">
    <location>
        <begin position="221"/>
        <end position="291"/>
    </location>
</feature>
<evidence type="ECO:0000256" key="7">
    <source>
        <dbReference type="ARBA" id="ARBA00022840"/>
    </source>
</evidence>
<evidence type="ECO:0000313" key="12">
    <source>
        <dbReference type="Proteomes" id="UP000308488"/>
    </source>
</evidence>
<keyword evidence="9" id="KW-0175">Coiled coil</keyword>
<dbReference type="GO" id="GO:0046983">
    <property type="term" value="F:protein dimerization activity"/>
    <property type="evidence" value="ECO:0007669"/>
    <property type="project" value="InterPro"/>
</dbReference>
<evidence type="ECO:0000256" key="6">
    <source>
        <dbReference type="ARBA" id="ARBA00022777"/>
    </source>
</evidence>
<dbReference type="InterPro" id="IPR011712">
    <property type="entry name" value="Sig_transdc_His_kin_sub3_dim/P"/>
</dbReference>
<evidence type="ECO:0000313" key="11">
    <source>
        <dbReference type="EMBL" id="TKV66899.1"/>
    </source>
</evidence>
<dbReference type="Proteomes" id="UP000308488">
    <property type="component" value="Unassembled WGS sequence"/>
</dbReference>
<protein>
    <recommendedName>
        <fullName evidence="2">histidine kinase</fullName>
        <ecNumber evidence="2">2.7.13.3</ecNumber>
    </recommendedName>
</protein>
<dbReference type="EC" id="2.7.13.3" evidence="2"/>
<dbReference type="Gene3D" id="3.30.450.20">
    <property type="entry name" value="PAS domain"/>
    <property type="match status" value="2"/>
</dbReference>
<dbReference type="NCBIfam" id="TIGR00229">
    <property type="entry name" value="sensory_box"/>
    <property type="match status" value="2"/>
</dbReference>
<dbReference type="InterPro" id="IPR036890">
    <property type="entry name" value="HATPase_C_sf"/>
</dbReference>
<dbReference type="Pfam" id="PF07730">
    <property type="entry name" value="HisKA_3"/>
    <property type="match status" value="1"/>
</dbReference>
<dbReference type="InterPro" id="IPR003594">
    <property type="entry name" value="HATPase_dom"/>
</dbReference>
<dbReference type="GO" id="GO:0016020">
    <property type="term" value="C:membrane"/>
    <property type="evidence" value="ECO:0007669"/>
    <property type="project" value="InterPro"/>
</dbReference>
<feature type="coiled-coil region" evidence="9">
    <location>
        <begin position="6"/>
        <end position="80"/>
    </location>
</feature>
<dbReference type="InterPro" id="IPR013656">
    <property type="entry name" value="PAS_4"/>
</dbReference>